<dbReference type="Proteomes" id="UP001153954">
    <property type="component" value="Unassembled WGS sequence"/>
</dbReference>
<proteinExistence type="predicted"/>
<reference evidence="1" key="1">
    <citation type="submission" date="2022-03" db="EMBL/GenBank/DDBJ databases">
        <authorList>
            <person name="Tunstrom K."/>
        </authorList>
    </citation>
    <scope>NUCLEOTIDE SEQUENCE</scope>
</reference>
<evidence type="ECO:0000313" key="1">
    <source>
        <dbReference type="EMBL" id="CAH2088753.1"/>
    </source>
</evidence>
<sequence length="146" mass="15942">MATSLPVVEPTVAITITSLPIQMPKTKGILRELDLTFYFSGDCVTSDRLSVLIKEVLDASFQAGLNVAATVSDNFGLNIKASNSLGSSVSQPYFDFKGHEIVTIMDSPHLIKCFRNNFLKYDIKCPQVLQNDGKSMPGNSNIVNNL</sequence>
<organism evidence="1 2">
    <name type="scientific">Euphydryas editha</name>
    <name type="common">Edith's checkerspot</name>
    <dbReference type="NCBI Taxonomy" id="104508"/>
    <lineage>
        <taxon>Eukaryota</taxon>
        <taxon>Metazoa</taxon>
        <taxon>Ecdysozoa</taxon>
        <taxon>Arthropoda</taxon>
        <taxon>Hexapoda</taxon>
        <taxon>Insecta</taxon>
        <taxon>Pterygota</taxon>
        <taxon>Neoptera</taxon>
        <taxon>Endopterygota</taxon>
        <taxon>Lepidoptera</taxon>
        <taxon>Glossata</taxon>
        <taxon>Ditrysia</taxon>
        <taxon>Papilionoidea</taxon>
        <taxon>Nymphalidae</taxon>
        <taxon>Nymphalinae</taxon>
        <taxon>Euphydryas</taxon>
    </lineage>
</organism>
<accession>A0AAU9TP11</accession>
<comment type="caution">
    <text evidence="1">The sequence shown here is derived from an EMBL/GenBank/DDBJ whole genome shotgun (WGS) entry which is preliminary data.</text>
</comment>
<name>A0AAU9TP11_EUPED</name>
<evidence type="ECO:0000313" key="2">
    <source>
        <dbReference type="Proteomes" id="UP001153954"/>
    </source>
</evidence>
<keyword evidence="2" id="KW-1185">Reference proteome</keyword>
<gene>
    <name evidence="1" type="ORF">EEDITHA_LOCUS4888</name>
</gene>
<protein>
    <recommendedName>
        <fullName evidence="3">Transposase</fullName>
    </recommendedName>
</protein>
<dbReference type="AlphaFoldDB" id="A0AAU9TP11"/>
<dbReference type="EMBL" id="CAKOGL010000007">
    <property type="protein sequence ID" value="CAH2088753.1"/>
    <property type="molecule type" value="Genomic_DNA"/>
</dbReference>
<evidence type="ECO:0008006" key="3">
    <source>
        <dbReference type="Google" id="ProtNLM"/>
    </source>
</evidence>